<keyword evidence="2" id="KW-0067">ATP-binding</keyword>
<evidence type="ECO:0000256" key="3">
    <source>
        <dbReference type="ARBA" id="ARBA00023123"/>
    </source>
</evidence>
<dbReference type="PANTHER" id="PTHR13140:SF706">
    <property type="entry name" value="DILUTE CLASS UNCONVENTIONAL MYOSIN, ISOFORM C"/>
    <property type="match status" value="1"/>
</dbReference>
<dbReference type="PANTHER" id="PTHR13140">
    <property type="entry name" value="MYOSIN"/>
    <property type="match status" value="1"/>
</dbReference>
<sequence length="198" mass="22231">MLDEELSIPKASDQTYIAKVLKAHGKHPRLIAPKFSGTLQFGIRHFAGNVTYSCEGFLEKNDDKLPDDAVECLRKSELTVLQEIAEAVSAEVKESSGQRGKKVQTVSVKFRKSLASLMDKLNTAQPHFIRCVKPNPDKRPFQFVSSMTQEQLVYSGVMEAVRIWQLGYSTRLPFDEFVRHFECLVDPGPARLLTQGSS</sequence>
<dbReference type="SMART" id="SM00242">
    <property type="entry name" value="MYSc"/>
    <property type="match status" value="1"/>
</dbReference>
<evidence type="ECO:0000256" key="5">
    <source>
        <dbReference type="ARBA" id="ARBA00023203"/>
    </source>
</evidence>
<dbReference type="Proteomes" id="UP001189429">
    <property type="component" value="Unassembled WGS sequence"/>
</dbReference>
<dbReference type="InterPro" id="IPR036961">
    <property type="entry name" value="Kinesin_motor_dom_sf"/>
</dbReference>
<feature type="domain" description="Myosin motor" evidence="7">
    <location>
        <begin position="1"/>
        <end position="198"/>
    </location>
</feature>
<evidence type="ECO:0000256" key="1">
    <source>
        <dbReference type="ARBA" id="ARBA00022741"/>
    </source>
</evidence>
<dbReference type="SUPFAM" id="SSF52540">
    <property type="entry name" value="P-loop containing nucleoside triphosphate hydrolases"/>
    <property type="match status" value="1"/>
</dbReference>
<evidence type="ECO:0000256" key="4">
    <source>
        <dbReference type="ARBA" id="ARBA00023175"/>
    </source>
</evidence>
<dbReference type="Pfam" id="PF00063">
    <property type="entry name" value="Myosin_head"/>
    <property type="match status" value="1"/>
</dbReference>
<keyword evidence="4" id="KW-0505">Motor protein</keyword>
<dbReference type="InterPro" id="IPR027417">
    <property type="entry name" value="P-loop_NTPase"/>
</dbReference>
<organism evidence="8 9">
    <name type="scientific">Prorocentrum cordatum</name>
    <dbReference type="NCBI Taxonomy" id="2364126"/>
    <lineage>
        <taxon>Eukaryota</taxon>
        <taxon>Sar</taxon>
        <taxon>Alveolata</taxon>
        <taxon>Dinophyceae</taxon>
        <taxon>Prorocentrales</taxon>
        <taxon>Prorocentraceae</taxon>
        <taxon>Prorocentrum</taxon>
    </lineage>
</organism>
<feature type="region of interest" description="Actin-binding" evidence="6">
    <location>
        <begin position="114"/>
        <end position="136"/>
    </location>
</feature>
<dbReference type="EMBL" id="CAUYUJ010013681">
    <property type="protein sequence ID" value="CAK0836615.1"/>
    <property type="molecule type" value="Genomic_DNA"/>
</dbReference>
<gene>
    <name evidence="8" type="ORF">PCOR1329_LOCUS33050</name>
</gene>
<dbReference type="InterPro" id="IPR001609">
    <property type="entry name" value="Myosin_head_motor_dom-like"/>
</dbReference>
<protein>
    <recommendedName>
        <fullName evidence="7">Myosin motor domain-containing protein</fullName>
    </recommendedName>
</protein>
<dbReference type="Gene3D" id="1.20.58.530">
    <property type="match status" value="1"/>
</dbReference>
<evidence type="ECO:0000313" key="9">
    <source>
        <dbReference type="Proteomes" id="UP001189429"/>
    </source>
</evidence>
<reference evidence="8" key="1">
    <citation type="submission" date="2023-10" db="EMBL/GenBank/DDBJ databases">
        <authorList>
            <person name="Chen Y."/>
            <person name="Shah S."/>
            <person name="Dougan E. K."/>
            <person name="Thang M."/>
            <person name="Chan C."/>
        </authorList>
    </citation>
    <scope>NUCLEOTIDE SEQUENCE [LARGE SCALE GENOMIC DNA]</scope>
</reference>
<evidence type="ECO:0000256" key="2">
    <source>
        <dbReference type="ARBA" id="ARBA00022840"/>
    </source>
</evidence>
<evidence type="ECO:0000313" key="8">
    <source>
        <dbReference type="EMBL" id="CAK0836615.1"/>
    </source>
</evidence>
<name>A0ABN9SVQ3_9DINO</name>
<keyword evidence="9" id="KW-1185">Reference proteome</keyword>
<keyword evidence="5 6" id="KW-0009">Actin-binding</keyword>
<dbReference type="Gene3D" id="3.40.850.10">
    <property type="entry name" value="Kinesin motor domain"/>
    <property type="match status" value="1"/>
</dbReference>
<comment type="similarity">
    <text evidence="6">Belongs to the TRAFAC class myosin-kinesin ATPase superfamily. Myosin family.</text>
</comment>
<comment type="caution">
    <text evidence="6">Lacks conserved residue(s) required for the propagation of feature annotation.</text>
</comment>
<keyword evidence="3 6" id="KW-0518">Myosin</keyword>
<keyword evidence="1" id="KW-0547">Nucleotide-binding</keyword>
<evidence type="ECO:0000259" key="7">
    <source>
        <dbReference type="PROSITE" id="PS51456"/>
    </source>
</evidence>
<comment type="caution">
    <text evidence="8">The sequence shown here is derived from an EMBL/GenBank/DDBJ whole genome shotgun (WGS) entry which is preliminary data.</text>
</comment>
<proteinExistence type="inferred from homology"/>
<accession>A0ABN9SVQ3</accession>
<dbReference type="PROSITE" id="PS51456">
    <property type="entry name" value="MYOSIN_MOTOR"/>
    <property type="match status" value="1"/>
</dbReference>
<evidence type="ECO:0000256" key="6">
    <source>
        <dbReference type="PROSITE-ProRule" id="PRU00782"/>
    </source>
</evidence>